<name>A0A481YNY2_9VIRU</name>
<gene>
    <name evidence="1" type="ORF">LCDPAC01_00030</name>
</gene>
<sequence length="45" mass="5474">MKYMNSFDLFENYNLIYVNLTANSSENYEFIPYIIGINMITRKRE</sequence>
<reference evidence="1" key="1">
    <citation type="journal article" date="2019" name="MBio">
        <title>Virus Genomes from Deep Sea Sediments Expand the Ocean Megavirome and Support Independent Origins of Viral Gigantism.</title>
        <authorList>
            <person name="Backstrom D."/>
            <person name="Yutin N."/>
            <person name="Jorgensen S.L."/>
            <person name="Dharamshi J."/>
            <person name="Homa F."/>
            <person name="Zaremba-Niedwiedzka K."/>
            <person name="Spang A."/>
            <person name="Wolf Y.I."/>
            <person name="Koonin E.V."/>
            <person name="Ettema T.J."/>
        </authorList>
    </citation>
    <scope>NUCLEOTIDE SEQUENCE</scope>
</reference>
<organism evidence="1">
    <name type="scientific">Pithovirus LCDPAC01</name>
    <dbReference type="NCBI Taxonomy" id="2506600"/>
    <lineage>
        <taxon>Viruses</taxon>
        <taxon>Pithoviruses</taxon>
    </lineage>
</organism>
<accession>A0A481YNY2</accession>
<evidence type="ECO:0000313" key="1">
    <source>
        <dbReference type="EMBL" id="QBK84522.1"/>
    </source>
</evidence>
<dbReference type="EMBL" id="MK500278">
    <property type="protein sequence ID" value="QBK84522.1"/>
    <property type="molecule type" value="Genomic_DNA"/>
</dbReference>
<proteinExistence type="predicted"/>
<protein>
    <submittedName>
        <fullName evidence="1">Uncharacterized protein</fullName>
    </submittedName>
</protein>